<dbReference type="HAMAP" id="MF_00076">
    <property type="entry name" value="HisB"/>
    <property type="match status" value="1"/>
</dbReference>
<dbReference type="Gene3D" id="3.30.230.40">
    <property type="entry name" value="Imidazole glycerol phosphate dehydratase, domain 1"/>
    <property type="match status" value="2"/>
</dbReference>
<dbReference type="NCBIfam" id="NF002114">
    <property type="entry name" value="PRK00951.2-4"/>
    <property type="match status" value="1"/>
</dbReference>
<evidence type="ECO:0000256" key="3">
    <source>
        <dbReference type="ARBA" id="ARBA00022605"/>
    </source>
</evidence>
<keyword evidence="3 6" id="KW-0028">Amino-acid biosynthesis</keyword>
<comment type="subcellular location">
    <subcellularLocation>
        <location evidence="6">Cytoplasm</location>
    </subcellularLocation>
</comment>
<keyword evidence="6" id="KW-0963">Cytoplasm</keyword>
<dbReference type="FunFam" id="3.30.230.40:FF:000003">
    <property type="entry name" value="Imidazoleglycerol-phosphate dehydratase HisB"/>
    <property type="match status" value="1"/>
</dbReference>
<name>D2BHS8_DEHMV</name>
<accession>D2BHS8</accession>
<dbReference type="AlphaFoldDB" id="D2BHS8"/>
<dbReference type="PANTHER" id="PTHR23133:SF2">
    <property type="entry name" value="IMIDAZOLEGLYCEROL-PHOSPHATE DEHYDRATASE"/>
    <property type="match status" value="1"/>
</dbReference>
<dbReference type="eggNOG" id="COG0131">
    <property type="taxonomic scope" value="Bacteria"/>
</dbReference>
<comment type="similarity">
    <text evidence="6">Belongs to the imidazoleglycerol-phosphate dehydratase family.</text>
</comment>
<sequence>MTKRTSSIKRQTTETTISLSLNLDGSGQAEMCTGVRLFDHMLSQLAKHGLFDINISANGDDIHHLVEDVALTLGKAFNEALGERKGIVRMADATIPMDDSLASVALDLSGRGYAVLDLPFAKNDLTGFPTDLVRHFLETFAIESRLNLHARILYGSNDHHKAEALFKALARALDKATGIDPRREGIAPSTKGMLEN</sequence>
<evidence type="ECO:0000256" key="6">
    <source>
        <dbReference type="HAMAP-Rule" id="MF_00076"/>
    </source>
</evidence>
<dbReference type="NCBIfam" id="NF002111">
    <property type="entry name" value="PRK00951.2-1"/>
    <property type="match status" value="1"/>
</dbReference>
<dbReference type="GO" id="GO:0004424">
    <property type="term" value="F:imidazoleglycerol-phosphate dehydratase activity"/>
    <property type="evidence" value="ECO:0007669"/>
    <property type="project" value="UniProtKB-UniRule"/>
</dbReference>
<dbReference type="HOGENOM" id="CLU_044308_2_0_0"/>
<dbReference type="FunFam" id="3.30.230.40:FF:000001">
    <property type="entry name" value="Imidazoleglycerol-phosphate dehydratase HisB"/>
    <property type="match status" value="1"/>
</dbReference>
<dbReference type="RefSeq" id="WP_012882036.1">
    <property type="nucleotide sequence ID" value="NC_013552.1"/>
</dbReference>
<keyword evidence="4 6" id="KW-0368">Histidine biosynthesis</keyword>
<reference evidence="7 8" key="1">
    <citation type="journal article" date="2009" name="PLoS Genet.">
        <title>Localized plasticity in the streamlined genomes of vinyl chloride respiring Dehalococcoides.</title>
        <authorList>
            <person name="McMurdie P.J."/>
            <person name="Behrens S.F."/>
            <person name="Muller J.A."/>
            <person name="Goke J."/>
            <person name="Ritalahti K.M."/>
            <person name="Wagner R."/>
            <person name="Goltsman E."/>
            <person name="Lapidus A."/>
            <person name="Holmes S."/>
            <person name="Loffler F.E."/>
            <person name="Spormann A.M."/>
        </authorList>
    </citation>
    <scope>NUCLEOTIDE SEQUENCE [LARGE SCALE GENOMIC DNA]</scope>
    <source>
        <strain evidence="7 8">VS</strain>
    </source>
</reference>
<dbReference type="EC" id="4.2.1.19" evidence="6"/>
<dbReference type="InterPro" id="IPR000807">
    <property type="entry name" value="ImidazoleglycerolP_deHydtase"/>
</dbReference>
<evidence type="ECO:0000256" key="4">
    <source>
        <dbReference type="ARBA" id="ARBA00023102"/>
    </source>
</evidence>
<dbReference type="SUPFAM" id="SSF54211">
    <property type="entry name" value="Ribosomal protein S5 domain 2-like"/>
    <property type="match status" value="2"/>
</dbReference>
<dbReference type="Pfam" id="PF00475">
    <property type="entry name" value="IGPD"/>
    <property type="match status" value="1"/>
</dbReference>
<organism evidence="7 8">
    <name type="scientific">Dehalococcoides mccartyi (strain VS)</name>
    <dbReference type="NCBI Taxonomy" id="311424"/>
    <lineage>
        <taxon>Bacteria</taxon>
        <taxon>Bacillati</taxon>
        <taxon>Chloroflexota</taxon>
        <taxon>Dehalococcoidia</taxon>
        <taxon>Dehalococcoidales</taxon>
        <taxon>Dehalococcoidaceae</taxon>
        <taxon>Dehalococcoides</taxon>
    </lineage>
</organism>
<dbReference type="GO" id="GO:0000105">
    <property type="term" value="P:L-histidine biosynthetic process"/>
    <property type="evidence" value="ECO:0007669"/>
    <property type="project" value="UniProtKB-UniRule"/>
</dbReference>
<dbReference type="EMBL" id="CP001827">
    <property type="protein sequence ID" value="ACZ61878.1"/>
    <property type="molecule type" value="Genomic_DNA"/>
</dbReference>
<dbReference type="GO" id="GO:0005737">
    <property type="term" value="C:cytoplasm"/>
    <property type="evidence" value="ECO:0007669"/>
    <property type="project" value="UniProtKB-SubCell"/>
</dbReference>
<evidence type="ECO:0000313" key="8">
    <source>
        <dbReference type="Proteomes" id="UP000002506"/>
    </source>
</evidence>
<dbReference type="NCBIfam" id="NF002116">
    <property type="entry name" value="PRK00951.2-6"/>
    <property type="match status" value="1"/>
</dbReference>
<evidence type="ECO:0000256" key="1">
    <source>
        <dbReference type="ARBA" id="ARBA00005047"/>
    </source>
</evidence>
<dbReference type="PROSITE" id="PS00955">
    <property type="entry name" value="IGP_DEHYDRATASE_2"/>
    <property type="match status" value="1"/>
</dbReference>
<keyword evidence="5 6" id="KW-0456">Lyase</keyword>
<gene>
    <name evidence="6 7" type="primary">hisB</name>
    <name evidence="7" type="ordered locus">DhcVS_746</name>
</gene>
<evidence type="ECO:0000256" key="5">
    <source>
        <dbReference type="ARBA" id="ARBA00023239"/>
    </source>
</evidence>
<dbReference type="Proteomes" id="UP000002506">
    <property type="component" value="Chromosome"/>
</dbReference>
<dbReference type="InterPro" id="IPR038494">
    <property type="entry name" value="IGPD_sf"/>
</dbReference>
<dbReference type="PANTHER" id="PTHR23133">
    <property type="entry name" value="IMIDAZOLEGLYCEROL-PHOSPHATE DEHYDRATASE HIS7"/>
    <property type="match status" value="1"/>
</dbReference>
<dbReference type="InterPro" id="IPR020565">
    <property type="entry name" value="ImidazoleglycerP_deHydtase_CS"/>
</dbReference>
<comment type="catalytic activity">
    <reaction evidence="6">
        <text>D-erythro-1-(imidazol-4-yl)glycerol 3-phosphate = 3-(imidazol-4-yl)-2-oxopropyl phosphate + H2O</text>
        <dbReference type="Rhea" id="RHEA:11040"/>
        <dbReference type="ChEBI" id="CHEBI:15377"/>
        <dbReference type="ChEBI" id="CHEBI:57766"/>
        <dbReference type="ChEBI" id="CHEBI:58278"/>
        <dbReference type="EC" id="4.2.1.19"/>
    </reaction>
</comment>
<dbReference type="InterPro" id="IPR020568">
    <property type="entry name" value="Ribosomal_Su5_D2-typ_SF"/>
</dbReference>
<comment type="pathway">
    <text evidence="1 6">Amino-acid biosynthesis; L-histidine biosynthesis; L-histidine from 5-phospho-alpha-D-ribose 1-diphosphate: step 6/9.</text>
</comment>
<dbReference type="UniPathway" id="UPA00031">
    <property type="reaction ID" value="UER00011"/>
</dbReference>
<dbReference type="CDD" id="cd07914">
    <property type="entry name" value="IGPD"/>
    <property type="match status" value="1"/>
</dbReference>
<evidence type="ECO:0000313" key="7">
    <source>
        <dbReference type="EMBL" id="ACZ61878.1"/>
    </source>
</evidence>
<evidence type="ECO:0000256" key="2">
    <source>
        <dbReference type="ARBA" id="ARBA00016664"/>
    </source>
</evidence>
<proteinExistence type="inferred from homology"/>
<protein>
    <recommendedName>
        <fullName evidence="2 6">Imidazoleglycerol-phosphate dehydratase</fullName>
        <shortName evidence="6">IGPD</shortName>
        <ecNumber evidence="6">4.2.1.19</ecNumber>
    </recommendedName>
</protein>
<dbReference type="OrthoDB" id="9790411at2"/>
<dbReference type="KEGG" id="dev:DhcVS_746"/>